<sequence>MAHFIDRRLNTKGKSTVNRQRFLRRYKQQIKDAVSDAISKRSVTDVDTGEQISIPTRDISEPIFHTGKGGKREMVHPGNDQFAKGDKIKRPEGGGQGQGSGDGDASDSGEGEDDFVFQISKDEYLDLLFEDLALPNLKKNQLDKMVQYQTYRAGYQTDGVPSNLDIVRSLKGSMARRIALTSGKKKKLAELEAKLEELRNDTHEHPLEIDELEAEIAELKRRIKAVPFIDTFDLRFRNYEKRAVPTSKAVMFCLMDVSGSMDQATKDMAKRFYILLYLFLTRTYKNVEVIYIRHHTQAKEVDEQEFFYSQETGGTIVSSALHLMHDIIKQRFPSDQWNIYAAQASDGDNWADDSPQCSQLLHQQLLPLVRYYAYIEITERQHQSLWREYLKLKEMHDNFAMKHIRAVEDIYPVFRELFQKSLERQRQGAA</sequence>
<evidence type="ECO:0000256" key="3">
    <source>
        <dbReference type="SAM" id="MobiDB-lite"/>
    </source>
</evidence>
<accession>A0ABS8G6J3</accession>
<proteinExistence type="inferred from homology"/>
<feature type="coiled-coil region" evidence="2">
    <location>
        <begin position="181"/>
        <end position="215"/>
    </location>
</feature>
<evidence type="ECO:0000313" key="4">
    <source>
        <dbReference type="EMBL" id="MCC2616207.1"/>
    </source>
</evidence>
<feature type="compositionally biased region" description="Gly residues" evidence="3">
    <location>
        <begin position="93"/>
        <end position="102"/>
    </location>
</feature>
<keyword evidence="5" id="KW-1185">Reference proteome</keyword>
<dbReference type="HAMAP" id="MF_01232">
    <property type="entry name" value="UPF0229"/>
    <property type="match status" value="1"/>
</dbReference>
<comment type="similarity">
    <text evidence="1">Belongs to the UPF0229 family.</text>
</comment>
<evidence type="ECO:0000256" key="2">
    <source>
        <dbReference type="SAM" id="Coils"/>
    </source>
</evidence>
<dbReference type="RefSeq" id="WP_229159012.1">
    <property type="nucleotide sequence ID" value="NZ_JAJEWP010000001.1"/>
</dbReference>
<feature type="region of interest" description="Disordered" evidence="3">
    <location>
        <begin position="60"/>
        <end position="112"/>
    </location>
</feature>
<dbReference type="InterPro" id="IPR006698">
    <property type="entry name" value="UPF0229"/>
</dbReference>
<gene>
    <name evidence="4" type="ORF">LJ739_08145</name>
</gene>
<evidence type="ECO:0000256" key="1">
    <source>
        <dbReference type="HAMAP-Rule" id="MF_01232"/>
    </source>
</evidence>
<dbReference type="PANTHER" id="PTHR30510:SF2">
    <property type="entry name" value="UPF0229 PROTEIN YEAH"/>
    <property type="match status" value="1"/>
</dbReference>
<comment type="caution">
    <text evidence="4">The sequence shown here is derived from an EMBL/GenBank/DDBJ whole genome shotgun (WGS) entry which is preliminary data.</text>
</comment>
<reference evidence="4 5" key="1">
    <citation type="submission" date="2021-10" db="EMBL/GenBank/DDBJ databases">
        <title>Draft genome of Aestuariibacter halophilus JC2043.</title>
        <authorList>
            <person name="Emsley S.A."/>
            <person name="Pfannmuller K.M."/>
            <person name="Ushijima B."/>
            <person name="Saw J.H."/>
            <person name="Videau P."/>
        </authorList>
    </citation>
    <scope>NUCLEOTIDE SEQUENCE [LARGE SCALE GENOMIC DNA]</scope>
    <source>
        <strain evidence="4 5">JC2043</strain>
    </source>
</reference>
<evidence type="ECO:0000313" key="5">
    <source>
        <dbReference type="Proteomes" id="UP001520878"/>
    </source>
</evidence>
<dbReference type="NCBIfam" id="NF003707">
    <property type="entry name" value="PRK05325.1-2"/>
    <property type="match status" value="1"/>
</dbReference>
<organism evidence="4 5">
    <name type="scientific">Fluctibacter halophilus</name>
    <dbReference type="NCBI Taxonomy" id="226011"/>
    <lineage>
        <taxon>Bacteria</taxon>
        <taxon>Pseudomonadati</taxon>
        <taxon>Pseudomonadota</taxon>
        <taxon>Gammaproteobacteria</taxon>
        <taxon>Alteromonadales</taxon>
        <taxon>Alteromonadaceae</taxon>
        <taxon>Fluctibacter</taxon>
    </lineage>
</organism>
<dbReference type="NCBIfam" id="NF003708">
    <property type="entry name" value="PRK05325.1-3"/>
    <property type="match status" value="1"/>
</dbReference>
<feature type="compositionally biased region" description="Basic and acidic residues" evidence="3">
    <location>
        <begin position="83"/>
        <end position="92"/>
    </location>
</feature>
<protein>
    <recommendedName>
        <fullName evidence="1">UPF0229 protein LJ739_08145</fullName>
    </recommendedName>
</protein>
<keyword evidence="2" id="KW-0175">Coiled coil</keyword>
<dbReference type="EMBL" id="JAJEWP010000001">
    <property type="protein sequence ID" value="MCC2616207.1"/>
    <property type="molecule type" value="Genomic_DNA"/>
</dbReference>
<dbReference type="PANTHER" id="PTHR30510">
    <property type="entry name" value="UPF0229 PROTEIN YEAH"/>
    <property type="match status" value="1"/>
</dbReference>
<dbReference type="Pfam" id="PF04285">
    <property type="entry name" value="DUF444"/>
    <property type="match status" value="1"/>
</dbReference>
<name>A0ABS8G6J3_9ALTE</name>
<dbReference type="Proteomes" id="UP001520878">
    <property type="component" value="Unassembled WGS sequence"/>
</dbReference>